<feature type="region of interest" description="Disordered" evidence="8">
    <location>
        <begin position="129"/>
        <end position="150"/>
    </location>
</feature>
<evidence type="ECO:0000256" key="2">
    <source>
        <dbReference type="ARBA" id="ARBA00012438"/>
    </source>
</evidence>
<dbReference type="InterPro" id="IPR005467">
    <property type="entry name" value="His_kinase_dom"/>
</dbReference>
<comment type="caution">
    <text evidence="11">The sequence shown here is derived from an EMBL/GenBank/DDBJ whole genome shotgun (WGS) entry which is preliminary data.</text>
</comment>
<keyword evidence="12" id="KW-1185">Reference proteome</keyword>
<feature type="region of interest" description="Disordered" evidence="8">
    <location>
        <begin position="1"/>
        <end position="23"/>
    </location>
</feature>
<keyword evidence="3" id="KW-0597">Phosphoprotein</keyword>
<organism evidence="11 12">
    <name type="scientific">Actinomadura vinacea</name>
    <dbReference type="NCBI Taxonomy" id="115336"/>
    <lineage>
        <taxon>Bacteria</taxon>
        <taxon>Bacillati</taxon>
        <taxon>Actinomycetota</taxon>
        <taxon>Actinomycetes</taxon>
        <taxon>Streptosporangiales</taxon>
        <taxon>Thermomonosporaceae</taxon>
        <taxon>Actinomadura</taxon>
    </lineage>
</organism>
<evidence type="ECO:0000259" key="10">
    <source>
        <dbReference type="PROSITE" id="PS50109"/>
    </source>
</evidence>
<evidence type="ECO:0000256" key="5">
    <source>
        <dbReference type="ARBA" id="ARBA00022692"/>
    </source>
</evidence>
<feature type="domain" description="Histidine kinase" evidence="10">
    <location>
        <begin position="293"/>
        <end position="401"/>
    </location>
</feature>
<dbReference type="RefSeq" id="WP_344592119.1">
    <property type="nucleotide sequence ID" value="NZ_BAAARW010000020.1"/>
</dbReference>
<keyword evidence="7 9" id="KW-1133">Transmembrane helix</keyword>
<evidence type="ECO:0000256" key="9">
    <source>
        <dbReference type="SAM" id="Phobius"/>
    </source>
</evidence>
<keyword evidence="4" id="KW-0808">Transferase</keyword>
<evidence type="ECO:0000313" key="12">
    <source>
        <dbReference type="Proteomes" id="UP001501231"/>
    </source>
</evidence>
<feature type="compositionally biased region" description="Basic and acidic residues" evidence="8">
    <location>
        <begin position="438"/>
        <end position="466"/>
    </location>
</feature>
<evidence type="ECO:0000256" key="6">
    <source>
        <dbReference type="ARBA" id="ARBA00022777"/>
    </source>
</evidence>
<dbReference type="PROSITE" id="PS50109">
    <property type="entry name" value="HIS_KIN"/>
    <property type="match status" value="1"/>
</dbReference>
<dbReference type="Proteomes" id="UP001501231">
    <property type="component" value="Unassembled WGS sequence"/>
</dbReference>
<dbReference type="EMBL" id="BAAARW010000020">
    <property type="protein sequence ID" value="GAA2430801.1"/>
    <property type="molecule type" value="Genomic_DNA"/>
</dbReference>
<evidence type="ECO:0000313" key="11">
    <source>
        <dbReference type="EMBL" id="GAA2430801.1"/>
    </source>
</evidence>
<dbReference type="InterPro" id="IPR003594">
    <property type="entry name" value="HATPase_dom"/>
</dbReference>
<comment type="catalytic activity">
    <reaction evidence="1">
        <text>ATP + protein L-histidine = ADP + protein N-phospho-L-histidine.</text>
        <dbReference type="EC" id="2.7.13.3"/>
    </reaction>
</comment>
<dbReference type="Pfam" id="PF02518">
    <property type="entry name" value="HATPase_c"/>
    <property type="match status" value="1"/>
</dbReference>
<keyword evidence="6" id="KW-0418">Kinase</keyword>
<dbReference type="InterPro" id="IPR036890">
    <property type="entry name" value="HATPase_C_sf"/>
</dbReference>
<reference evidence="11 12" key="1">
    <citation type="journal article" date="2019" name="Int. J. Syst. Evol. Microbiol.">
        <title>The Global Catalogue of Microorganisms (GCM) 10K type strain sequencing project: providing services to taxonomists for standard genome sequencing and annotation.</title>
        <authorList>
            <consortium name="The Broad Institute Genomics Platform"/>
            <consortium name="The Broad Institute Genome Sequencing Center for Infectious Disease"/>
            <person name="Wu L."/>
            <person name="Ma J."/>
        </authorList>
    </citation>
    <scope>NUCLEOTIDE SEQUENCE [LARGE SCALE GENOMIC DNA]</scope>
    <source>
        <strain evidence="11 12">JCM 3325</strain>
    </source>
</reference>
<protein>
    <recommendedName>
        <fullName evidence="2">histidine kinase</fullName>
        <ecNumber evidence="2">2.7.13.3</ecNumber>
    </recommendedName>
</protein>
<dbReference type="EC" id="2.7.13.3" evidence="2"/>
<evidence type="ECO:0000256" key="4">
    <source>
        <dbReference type="ARBA" id="ARBA00022679"/>
    </source>
</evidence>
<sequence>MPEPFPLPAASQRQGGPRARGRRRRAGVGLHLGLALVPAALVACLGLTAVTVLIVAGPSSPEARLTLVITAAGAMVVLCAAAAAAQTASRQEHRTPGQPASGLADEWRRLGDLVLLASHGRAEMRGLTERIKAGETPPERRADPPPVASGDPLVRLAQEIHNARTEAWNAVLDAASANPGGGARRLEVFLNLARRMQTLSHRAIRGLDELENQVEDPDLLKGLFRVDHLSTRLRRQAESLAVIGGGASRRRWSRPVPVYEVLRSAVAEVEDYNRVKVVPPVEGELLGSAVADLIHLLAELVENATRFSPPHTQVLLRAETVTAGLAIEIEDRGLGIPRETQRRLNDLLADPGRVDGDELVRDGRIGLLVVAALAQRHKVALRLQTNMFGGTQAVLVIPNDLIGPAREETGERAVPLPAEPPAGTSSSTPFPGPGQDPTHGDHHPAASARRTEEPVDNGDRRPELPRRRPQANMAPELVSAPAPRDDDAAIGHDHGLMAAFKKGMRGGQETGQADGPSTPNP</sequence>
<name>A0ABN3JK79_9ACTN</name>
<evidence type="ECO:0000256" key="3">
    <source>
        <dbReference type="ARBA" id="ARBA00022553"/>
    </source>
</evidence>
<feature type="transmembrane region" description="Helical" evidence="9">
    <location>
        <begin position="28"/>
        <end position="57"/>
    </location>
</feature>
<feature type="compositionally biased region" description="Basic and acidic residues" evidence="8">
    <location>
        <begin position="483"/>
        <end position="495"/>
    </location>
</feature>
<keyword evidence="5 9" id="KW-0812">Transmembrane</keyword>
<dbReference type="SMART" id="SM00387">
    <property type="entry name" value="HATPase_c"/>
    <property type="match status" value="1"/>
</dbReference>
<dbReference type="Gene3D" id="3.30.565.10">
    <property type="entry name" value="Histidine kinase-like ATPase, C-terminal domain"/>
    <property type="match status" value="1"/>
</dbReference>
<dbReference type="PANTHER" id="PTHR45436:SF5">
    <property type="entry name" value="SENSOR HISTIDINE KINASE TRCS"/>
    <property type="match status" value="1"/>
</dbReference>
<feature type="compositionally biased region" description="Basic and acidic residues" evidence="8">
    <location>
        <begin position="129"/>
        <end position="143"/>
    </location>
</feature>
<evidence type="ECO:0000256" key="7">
    <source>
        <dbReference type="ARBA" id="ARBA00022989"/>
    </source>
</evidence>
<dbReference type="PANTHER" id="PTHR45436">
    <property type="entry name" value="SENSOR HISTIDINE KINASE YKOH"/>
    <property type="match status" value="1"/>
</dbReference>
<gene>
    <name evidence="11" type="ORF">GCM10010191_50560</name>
</gene>
<dbReference type="InterPro" id="IPR050428">
    <property type="entry name" value="TCS_sensor_his_kinase"/>
</dbReference>
<evidence type="ECO:0000256" key="1">
    <source>
        <dbReference type="ARBA" id="ARBA00000085"/>
    </source>
</evidence>
<dbReference type="SUPFAM" id="SSF55874">
    <property type="entry name" value="ATPase domain of HSP90 chaperone/DNA topoisomerase II/histidine kinase"/>
    <property type="match status" value="1"/>
</dbReference>
<feature type="transmembrane region" description="Helical" evidence="9">
    <location>
        <begin position="63"/>
        <end position="85"/>
    </location>
</feature>
<feature type="region of interest" description="Disordered" evidence="8">
    <location>
        <begin position="410"/>
        <end position="521"/>
    </location>
</feature>
<keyword evidence="9" id="KW-0472">Membrane</keyword>
<proteinExistence type="predicted"/>
<accession>A0ABN3JK79</accession>
<evidence type="ECO:0000256" key="8">
    <source>
        <dbReference type="SAM" id="MobiDB-lite"/>
    </source>
</evidence>